<dbReference type="EMBL" id="LN483079">
    <property type="protein sequence ID" value="CEA05769.1"/>
    <property type="molecule type" value="Genomic_DNA"/>
</dbReference>
<dbReference type="HOGENOM" id="CLU_1523381_0_0_9"/>
<evidence type="ECO:0000313" key="1">
    <source>
        <dbReference type="EMBL" id="CEA05769.1"/>
    </source>
</evidence>
<gene>
    <name evidence="1" type="ORF">BN1050_02642</name>
</gene>
<reference evidence="1" key="1">
    <citation type="submission" date="2014-07" db="EMBL/GenBank/DDBJ databases">
        <authorList>
            <person name="Urmite Genomes Urmite Genomes"/>
        </authorList>
    </citation>
    <scope>NUCLEOTIDE SEQUENCE</scope>
    <source>
        <strain evidence="1">13S34_air</strain>
    </source>
</reference>
<name>A0A078MHL1_9BACL</name>
<protein>
    <submittedName>
        <fullName evidence="1">Uncharacterized protein</fullName>
    </submittedName>
</protein>
<proteinExistence type="predicted"/>
<dbReference type="PATRIC" id="fig|1461583.4.peg.2534"/>
<organism evidence="1">
    <name type="scientific">Metalysinibacillus saudimassiliensis</name>
    <dbReference type="NCBI Taxonomy" id="1461583"/>
    <lineage>
        <taxon>Bacteria</taxon>
        <taxon>Bacillati</taxon>
        <taxon>Bacillota</taxon>
        <taxon>Bacilli</taxon>
        <taxon>Bacillales</taxon>
        <taxon>Caryophanaceae</taxon>
        <taxon>Metalysinibacillus</taxon>
    </lineage>
</organism>
<accession>A0A078MHL1</accession>
<sequence length="176" mass="20722">MSPSDLQNEIMKRLRNLTKDFPLDTKSLLPLSDNDTTPFKIFRQTLPEMLHDMDDYRDEDEKDKDIYPFMIVNLPGGKQESRAANQIEPVQILIAVKNKDKDNRGFSDLLEAVQIVIDDFNENPIVNGLYDMQYPIEWMPYEEENTFPYFFAQVTLRFEIVTTVYRGGLDDDERNW</sequence>
<dbReference type="AlphaFoldDB" id="A0A078MHL1"/>